<dbReference type="PANTHER" id="PTHR36978">
    <property type="entry name" value="P-LOOP CONTAINING NUCLEOTIDE TRIPHOSPHATE HYDROLASE"/>
    <property type="match status" value="1"/>
</dbReference>
<accession>A0ABV7ER71</accession>
<reference evidence="2" key="1">
    <citation type="journal article" date="2019" name="Int. J. Syst. Evol. Microbiol.">
        <title>The Global Catalogue of Microorganisms (GCM) 10K type strain sequencing project: providing services to taxonomists for standard genome sequencing and annotation.</title>
        <authorList>
            <consortium name="The Broad Institute Genomics Platform"/>
            <consortium name="The Broad Institute Genome Sequencing Center for Infectious Disease"/>
            <person name="Wu L."/>
            <person name="Ma J."/>
        </authorList>
    </citation>
    <scope>NUCLEOTIDE SEQUENCE [LARGE SCALE GENOMIC DNA]</scope>
    <source>
        <strain evidence="2">KCTC 52640</strain>
    </source>
</reference>
<keyword evidence="1" id="KW-0808">Transferase</keyword>
<dbReference type="PANTHER" id="PTHR36978:SF4">
    <property type="entry name" value="P-LOOP CONTAINING NUCLEOSIDE TRIPHOSPHATE HYDROLASE PROTEIN"/>
    <property type="match status" value="1"/>
</dbReference>
<dbReference type="InterPro" id="IPR027417">
    <property type="entry name" value="P-loop_NTPase"/>
</dbReference>
<dbReference type="RefSeq" id="WP_380690822.1">
    <property type="nucleotide sequence ID" value="NZ_JBHRSS010000007.1"/>
</dbReference>
<keyword evidence="2" id="KW-1185">Reference proteome</keyword>
<name>A0ABV7ER71_9GAMM</name>
<proteinExistence type="predicted"/>
<gene>
    <name evidence="1" type="ORF">ACFOSU_15375</name>
</gene>
<dbReference type="InterPro" id="IPR040632">
    <property type="entry name" value="Sulfotransfer_4"/>
</dbReference>
<dbReference type="GO" id="GO:0016740">
    <property type="term" value="F:transferase activity"/>
    <property type="evidence" value="ECO:0007669"/>
    <property type="project" value="UniProtKB-KW"/>
</dbReference>
<sequence length="209" mass="23314">MTIQVFGAGVGRTGTYSLKLALQQLGLGPCFHMEEVLQHMPVQVPLWSNALNGKPDWQAIYGGYESAVDWPTAGFFRELNAAYPSARFVLTHRSPESWADSFGATIYTLIGDRYNAPPDMKAWLEMAAGVIARTGFPEGLDRDALVERFVAHNEAVKKTIPADRLLVYEIRQGWEPLCEFLGVPVPEPAFPRSNDRTEFWDLVAGNGRR</sequence>
<dbReference type="Gene3D" id="3.40.50.300">
    <property type="entry name" value="P-loop containing nucleotide triphosphate hydrolases"/>
    <property type="match status" value="1"/>
</dbReference>
<organism evidence="1 2">
    <name type="scientific">Salinisphaera aquimarina</name>
    <dbReference type="NCBI Taxonomy" id="2094031"/>
    <lineage>
        <taxon>Bacteria</taxon>
        <taxon>Pseudomonadati</taxon>
        <taxon>Pseudomonadota</taxon>
        <taxon>Gammaproteobacteria</taxon>
        <taxon>Salinisphaerales</taxon>
        <taxon>Salinisphaeraceae</taxon>
        <taxon>Salinisphaera</taxon>
    </lineage>
</organism>
<evidence type="ECO:0000313" key="1">
    <source>
        <dbReference type="EMBL" id="MFC3105262.1"/>
    </source>
</evidence>
<comment type="caution">
    <text evidence="1">The sequence shown here is derived from an EMBL/GenBank/DDBJ whole genome shotgun (WGS) entry which is preliminary data.</text>
</comment>
<protein>
    <submittedName>
        <fullName evidence="1">Sulfotransferase family protein</fullName>
        <ecNumber evidence="1">2.8.2.-</ecNumber>
    </submittedName>
</protein>
<dbReference type="EMBL" id="JBHRSS010000007">
    <property type="protein sequence ID" value="MFC3105262.1"/>
    <property type="molecule type" value="Genomic_DNA"/>
</dbReference>
<dbReference type="Pfam" id="PF17784">
    <property type="entry name" value="Sulfotransfer_4"/>
    <property type="match status" value="1"/>
</dbReference>
<dbReference type="SUPFAM" id="SSF52540">
    <property type="entry name" value="P-loop containing nucleoside triphosphate hydrolases"/>
    <property type="match status" value="1"/>
</dbReference>
<evidence type="ECO:0000313" key="2">
    <source>
        <dbReference type="Proteomes" id="UP001595462"/>
    </source>
</evidence>
<dbReference type="EC" id="2.8.2.-" evidence="1"/>
<dbReference type="Proteomes" id="UP001595462">
    <property type="component" value="Unassembled WGS sequence"/>
</dbReference>